<gene>
    <name evidence="1" type="ORF">THOM_0865</name>
</gene>
<evidence type="ECO:0000313" key="2">
    <source>
        <dbReference type="Proteomes" id="UP000011185"/>
    </source>
</evidence>
<protein>
    <submittedName>
        <fullName evidence="1">Uncharacterized protein</fullName>
    </submittedName>
</protein>
<dbReference type="Proteomes" id="UP000011185">
    <property type="component" value="Unassembled WGS sequence"/>
</dbReference>
<sequence>MTVYYRTKPIKPSTFLHPMKIDNLKALYHSKLTPTNYHKYAKTLVQLNDPSLTNKLLRLASIDTDGNRANAVLTEIFEGIDAFDEIEWQFLGSVSVSERNFF</sequence>
<reference evidence="1 2" key="1">
    <citation type="journal article" date="2012" name="PLoS Pathog.">
        <title>The genome of the obligate intracellular parasite Trachipleistophora hominis: new insights into microsporidian genome dynamics and reductive evolution.</title>
        <authorList>
            <person name="Heinz E."/>
            <person name="Williams T.A."/>
            <person name="Nakjang S."/>
            <person name="Noel C.J."/>
            <person name="Swan D.C."/>
            <person name="Goldberg A.V."/>
            <person name="Harris S.R."/>
            <person name="Weinmaier T."/>
            <person name="Markert S."/>
            <person name="Becher D."/>
            <person name="Bernhardt J."/>
            <person name="Dagan T."/>
            <person name="Hacker C."/>
            <person name="Lucocq J.M."/>
            <person name="Schweder T."/>
            <person name="Rattei T."/>
            <person name="Hall N."/>
            <person name="Hirt R.P."/>
            <person name="Embley T.M."/>
        </authorList>
    </citation>
    <scope>NUCLEOTIDE SEQUENCE [LARGE SCALE GENOMIC DNA]</scope>
</reference>
<dbReference type="HOGENOM" id="CLU_2279414_0_0_1"/>
<dbReference type="InParanoid" id="L7JXJ8"/>
<name>L7JXJ8_TRAHO</name>
<organism evidence="1 2">
    <name type="scientific">Trachipleistophora hominis</name>
    <name type="common">Microsporidian parasite</name>
    <dbReference type="NCBI Taxonomy" id="72359"/>
    <lineage>
        <taxon>Eukaryota</taxon>
        <taxon>Fungi</taxon>
        <taxon>Fungi incertae sedis</taxon>
        <taxon>Microsporidia</taxon>
        <taxon>Pleistophoridae</taxon>
        <taxon>Trachipleistophora</taxon>
    </lineage>
</organism>
<dbReference type="VEuPathDB" id="MicrosporidiaDB:THOM_0865"/>
<keyword evidence="2" id="KW-1185">Reference proteome</keyword>
<proteinExistence type="predicted"/>
<accession>L7JXJ8</accession>
<dbReference type="EMBL" id="JH993866">
    <property type="protein sequence ID" value="ELQ76168.1"/>
    <property type="molecule type" value="Genomic_DNA"/>
</dbReference>
<evidence type="ECO:0000313" key="1">
    <source>
        <dbReference type="EMBL" id="ELQ76168.1"/>
    </source>
</evidence>
<dbReference type="AlphaFoldDB" id="L7JXJ8"/>